<reference evidence="1" key="1">
    <citation type="submission" date="2024-07" db="EMBL/GenBank/DDBJ databases">
        <title>Metagenome and Metagenome-Assembled Genomes of Archaea from a hot spring from the geothermal field of Los Azufres, Mexico.</title>
        <authorList>
            <person name="Marin-Paredes R."/>
            <person name="Martinez-Romero E."/>
            <person name="Servin-Garciduenas L.E."/>
        </authorList>
    </citation>
    <scope>NUCLEOTIDE SEQUENCE</scope>
</reference>
<proteinExistence type="predicted"/>
<protein>
    <submittedName>
        <fullName evidence="1">Uncharacterized protein</fullName>
    </submittedName>
</protein>
<comment type="caution">
    <text evidence="1">The sequence shown here is derived from an EMBL/GenBank/DDBJ whole genome shotgun (WGS) entry which is preliminary data.</text>
</comment>
<evidence type="ECO:0000313" key="1">
    <source>
        <dbReference type="EMBL" id="MFB6491509.1"/>
    </source>
</evidence>
<organism evidence="1 2">
    <name type="scientific">Thermoproteus sp. AZ2</name>
    <dbReference type="NCBI Taxonomy" id="1609232"/>
    <lineage>
        <taxon>Archaea</taxon>
        <taxon>Thermoproteota</taxon>
        <taxon>Thermoprotei</taxon>
        <taxon>Thermoproteales</taxon>
        <taxon>Thermoproteaceae</taxon>
        <taxon>Thermoproteus</taxon>
    </lineage>
</organism>
<evidence type="ECO:0000313" key="2">
    <source>
        <dbReference type="Proteomes" id="UP000033636"/>
    </source>
</evidence>
<dbReference type="Proteomes" id="UP000033636">
    <property type="component" value="Unassembled WGS sequence"/>
</dbReference>
<sequence length="267" mass="29295">MRRSILYAIVAVVVVVIIVSAVFLYRPPSATSPSSAPSTQSAATPTTTYLTVTTTISGTVTTTVVPYVIYPSNVVVFYSWWAGLERYGINAVVSAFENATGMQVENIQIPGTSSLYGLIISSLSAGLPPPPTFQQPTDPVQLVFIKLLPPNKWANYTEDAIKFGFLNNYTLPGIFGGVWVNVVNRTLYFPGLPSNMQTNSLIFYNRKLLETVEGGKITWIPVTTSQFLQLMQMAAEKGVPGLCQGGSDIWTFGYVFNDYFDRARRCI</sequence>
<gene>
    <name evidence="1" type="ORF">TU35_009835</name>
</gene>
<dbReference type="EMBL" id="JZWT02000041">
    <property type="protein sequence ID" value="MFB6491509.1"/>
    <property type="molecule type" value="Genomic_DNA"/>
</dbReference>
<accession>A0ACC6V426</accession>
<name>A0ACC6V426_9CREN</name>